<dbReference type="GO" id="GO:0005886">
    <property type="term" value="C:plasma membrane"/>
    <property type="evidence" value="ECO:0007669"/>
    <property type="project" value="UniProtKB-SubCell"/>
</dbReference>
<dbReference type="OrthoDB" id="8897092at2"/>
<dbReference type="Pfam" id="PF02653">
    <property type="entry name" value="BPD_transp_2"/>
    <property type="match status" value="1"/>
</dbReference>
<proteinExistence type="predicted"/>
<dbReference type="AlphaFoldDB" id="A0A157ZY43"/>
<sequence>MNKLTAAPTRQAMSTRTTGTPIVSKQALARRFAPLLVLVALGLCIGALNHDFFDPMNLSRIAVGAAIPLTIALGAAFVIQLGSIDLSAEGIVAVAAIAVSMLVENSYNDNHFGLWVLAVALAAGALLGLVNGVLHVFLRIPSFITTLAIGFVATGIGTAWLSGNTIRVSDASLRAISITRYLGVPLSVWIAVAMLGVAWFVYKHTLLGRHTLAIGGGEDLARLSGVRVSRVRIAVFALAGAFYGVAGILAVAQFGQGHARIADGQLFVAITAIVVGGTSLAGGNGTPMNTLIGTLIVIVLGNGMVLLGVPPYVQQGIQGVLIIAAVTLALNRSRRRIVK</sequence>
<feature type="transmembrane region" description="Helical" evidence="6">
    <location>
        <begin position="181"/>
        <end position="202"/>
    </location>
</feature>
<feature type="transmembrane region" description="Helical" evidence="6">
    <location>
        <begin position="143"/>
        <end position="161"/>
    </location>
</feature>
<evidence type="ECO:0000256" key="5">
    <source>
        <dbReference type="ARBA" id="ARBA00023136"/>
    </source>
</evidence>
<keyword evidence="2" id="KW-1003">Cell membrane</keyword>
<keyword evidence="8" id="KW-1185">Reference proteome</keyword>
<feature type="transmembrane region" description="Helical" evidence="6">
    <location>
        <begin position="61"/>
        <end position="79"/>
    </location>
</feature>
<keyword evidence="3 6" id="KW-0812">Transmembrane</keyword>
<dbReference type="InterPro" id="IPR001851">
    <property type="entry name" value="ABC_transp_permease"/>
</dbReference>
<evidence type="ECO:0000313" key="7">
    <source>
        <dbReference type="EMBL" id="SAK50464.1"/>
    </source>
</evidence>
<reference evidence="7" key="1">
    <citation type="submission" date="2016-01" db="EMBL/GenBank/DDBJ databases">
        <authorList>
            <person name="Peeters C."/>
        </authorList>
    </citation>
    <scope>NUCLEOTIDE SEQUENCE [LARGE SCALE GENOMIC DNA]</scope>
    <source>
        <strain evidence="7">LMG 29325</strain>
    </source>
</reference>
<keyword evidence="4 6" id="KW-1133">Transmembrane helix</keyword>
<feature type="transmembrane region" description="Helical" evidence="6">
    <location>
        <begin position="266"/>
        <end position="283"/>
    </location>
</feature>
<evidence type="ECO:0000256" key="2">
    <source>
        <dbReference type="ARBA" id="ARBA00022475"/>
    </source>
</evidence>
<dbReference type="Proteomes" id="UP000054596">
    <property type="component" value="Unassembled WGS sequence"/>
</dbReference>
<evidence type="ECO:0000256" key="1">
    <source>
        <dbReference type="ARBA" id="ARBA00004651"/>
    </source>
</evidence>
<dbReference type="PANTHER" id="PTHR32196:SF72">
    <property type="entry name" value="RIBOSE IMPORT PERMEASE PROTEIN RBSC"/>
    <property type="match status" value="1"/>
</dbReference>
<evidence type="ECO:0000256" key="4">
    <source>
        <dbReference type="ARBA" id="ARBA00022989"/>
    </source>
</evidence>
<comment type="subcellular location">
    <subcellularLocation>
        <location evidence="1">Cell membrane</location>
        <topology evidence="1">Multi-pass membrane protein</topology>
    </subcellularLocation>
</comment>
<evidence type="ECO:0000313" key="8">
    <source>
        <dbReference type="Proteomes" id="UP000054596"/>
    </source>
</evidence>
<comment type="caution">
    <text evidence="7">The sequence shown here is derived from an EMBL/GenBank/DDBJ whole genome shotgun (WGS) entry which is preliminary data.</text>
</comment>
<gene>
    <name evidence="7" type="ORF">AWB82_01421</name>
</gene>
<feature type="transmembrane region" description="Helical" evidence="6">
    <location>
        <begin position="115"/>
        <end position="138"/>
    </location>
</feature>
<feature type="transmembrane region" description="Helical" evidence="6">
    <location>
        <begin position="290"/>
        <end position="309"/>
    </location>
</feature>
<name>A0A157ZY43_9BURK</name>
<organism evidence="7 8">
    <name type="scientific">Caballeronia glebae</name>
    <dbReference type="NCBI Taxonomy" id="1777143"/>
    <lineage>
        <taxon>Bacteria</taxon>
        <taxon>Pseudomonadati</taxon>
        <taxon>Pseudomonadota</taxon>
        <taxon>Betaproteobacteria</taxon>
        <taxon>Burkholderiales</taxon>
        <taxon>Burkholderiaceae</taxon>
        <taxon>Caballeronia</taxon>
    </lineage>
</organism>
<dbReference type="EMBL" id="FCOJ02000007">
    <property type="protein sequence ID" value="SAK50464.1"/>
    <property type="molecule type" value="Genomic_DNA"/>
</dbReference>
<feature type="transmembrane region" description="Helical" evidence="6">
    <location>
        <begin position="32"/>
        <end position="49"/>
    </location>
</feature>
<dbReference type="STRING" id="1777143.AWB82_01421"/>
<dbReference type="CDD" id="cd06579">
    <property type="entry name" value="TM_PBP1_transp_AraH_like"/>
    <property type="match status" value="1"/>
</dbReference>
<evidence type="ECO:0000256" key="3">
    <source>
        <dbReference type="ARBA" id="ARBA00022692"/>
    </source>
</evidence>
<keyword evidence="5 6" id="KW-0472">Membrane</keyword>
<feature type="transmembrane region" description="Helical" evidence="6">
    <location>
        <begin position="315"/>
        <end position="331"/>
    </location>
</feature>
<feature type="transmembrane region" description="Helical" evidence="6">
    <location>
        <begin position="233"/>
        <end position="254"/>
    </location>
</feature>
<accession>A0A157ZY43</accession>
<dbReference type="PANTHER" id="PTHR32196">
    <property type="entry name" value="ABC TRANSPORTER PERMEASE PROTEIN YPHD-RELATED-RELATED"/>
    <property type="match status" value="1"/>
</dbReference>
<evidence type="ECO:0000256" key="6">
    <source>
        <dbReference type="SAM" id="Phobius"/>
    </source>
</evidence>
<dbReference type="GO" id="GO:0022857">
    <property type="term" value="F:transmembrane transporter activity"/>
    <property type="evidence" value="ECO:0007669"/>
    <property type="project" value="InterPro"/>
</dbReference>
<protein>
    <submittedName>
        <fullName evidence="7">Inner-membrane translocator</fullName>
    </submittedName>
</protein>